<accession>A0A0L7L887</accession>
<dbReference type="Gene3D" id="1.20.5.190">
    <property type="match status" value="1"/>
</dbReference>
<dbReference type="SUPFAM" id="SSF48350">
    <property type="entry name" value="GTPase activation domain, GAP"/>
    <property type="match status" value="1"/>
</dbReference>
<dbReference type="Pfam" id="PF00307">
    <property type="entry name" value="CH"/>
    <property type="match status" value="1"/>
</dbReference>
<dbReference type="SMART" id="SM00015">
    <property type="entry name" value="IQ"/>
    <property type="match status" value="2"/>
</dbReference>
<dbReference type="STRING" id="104452.A0A0L7L887"/>
<evidence type="ECO:0000259" key="2">
    <source>
        <dbReference type="PROSITE" id="PS50021"/>
    </source>
</evidence>
<dbReference type="Pfam" id="PF00612">
    <property type="entry name" value="IQ"/>
    <property type="match status" value="2"/>
</dbReference>
<dbReference type="PANTHER" id="PTHR14149:SF14">
    <property type="entry name" value="CALPONIN-HOMOLOGY (CH) DOMAIN-CONTAINING PROTEIN"/>
    <property type="match status" value="1"/>
</dbReference>
<comment type="caution">
    <text evidence="3">The sequence shown here is derived from an EMBL/GenBank/DDBJ whole genome shotgun (WGS) entry which is preliminary data.</text>
</comment>
<dbReference type="PANTHER" id="PTHR14149">
    <property type="entry name" value="RAS GTPASE-ACTIVATING PROTEIN WITH IQ MOTIF"/>
    <property type="match status" value="1"/>
</dbReference>
<dbReference type="GO" id="GO:0005096">
    <property type="term" value="F:GTPase activator activity"/>
    <property type="evidence" value="ECO:0007669"/>
    <property type="project" value="TreeGrafter"/>
</dbReference>
<organism evidence="3 4">
    <name type="scientific">Operophtera brumata</name>
    <name type="common">Winter moth</name>
    <name type="synonym">Phalaena brumata</name>
    <dbReference type="NCBI Taxonomy" id="104452"/>
    <lineage>
        <taxon>Eukaryota</taxon>
        <taxon>Metazoa</taxon>
        <taxon>Ecdysozoa</taxon>
        <taxon>Arthropoda</taxon>
        <taxon>Hexapoda</taxon>
        <taxon>Insecta</taxon>
        <taxon>Pterygota</taxon>
        <taxon>Neoptera</taxon>
        <taxon>Endopterygota</taxon>
        <taxon>Lepidoptera</taxon>
        <taxon>Glossata</taxon>
        <taxon>Ditrysia</taxon>
        <taxon>Geometroidea</taxon>
        <taxon>Geometridae</taxon>
        <taxon>Larentiinae</taxon>
        <taxon>Operophtera</taxon>
    </lineage>
</organism>
<dbReference type="InterPro" id="IPR001715">
    <property type="entry name" value="CH_dom"/>
</dbReference>
<dbReference type="Pfam" id="PF00616">
    <property type="entry name" value="RasGAP"/>
    <property type="match status" value="1"/>
</dbReference>
<dbReference type="PROSITE" id="PS50096">
    <property type="entry name" value="IQ"/>
    <property type="match status" value="2"/>
</dbReference>
<dbReference type="AlphaFoldDB" id="A0A0L7L887"/>
<reference evidence="3 4" key="1">
    <citation type="journal article" date="2015" name="Genome Biol. Evol.">
        <title>The genome of winter moth (Operophtera brumata) provides a genomic perspective on sexual dimorphism and phenology.</title>
        <authorList>
            <person name="Derks M.F."/>
            <person name="Smit S."/>
            <person name="Salis L."/>
            <person name="Schijlen E."/>
            <person name="Bossers A."/>
            <person name="Mateman C."/>
            <person name="Pijl A.S."/>
            <person name="de Ridder D."/>
            <person name="Groenen M.A."/>
            <person name="Visser M.E."/>
            <person name="Megens H.J."/>
        </authorList>
    </citation>
    <scope>NUCLEOTIDE SEQUENCE [LARGE SCALE GENOMIC DNA]</scope>
    <source>
        <strain evidence="3">WM2013NL</strain>
        <tissue evidence="3">Head and thorax</tissue>
    </source>
</reference>
<keyword evidence="4" id="KW-1185">Reference proteome</keyword>
<evidence type="ECO:0000313" key="4">
    <source>
        <dbReference type="Proteomes" id="UP000037510"/>
    </source>
</evidence>
<dbReference type="PROSITE" id="PS50021">
    <property type="entry name" value="CH"/>
    <property type="match status" value="1"/>
</dbReference>
<dbReference type="PROSITE" id="PS50018">
    <property type="entry name" value="RAS_GTPASE_ACTIV_2"/>
    <property type="match status" value="1"/>
</dbReference>
<proteinExistence type="predicted"/>
<evidence type="ECO:0000313" key="3">
    <source>
        <dbReference type="EMBL" id="KOB71549.1"/>
    </source>
</evidence>
<name>A0A0L7L887_OPEBR</name>
<dbReference type="InterPro" id="IPR001936">
    <property type="entry name" value="RasGAP_dom"/>
</dbReference>
<dbReference type="InterPro" id="IPR000048">
    <property type="entry name" value="IQ_motif_EF-hand-BS"/>
</dbReference>
<dbReference type="InterPro" id="IPR027417">
    <property type="entry name" value="P-loop_NTPase"/>
</dbReference>
<dbReference type="GO" id="GO:0005516">
    <property type="term" value="F:calmodulin binding"/>
    <property type="evidence" value="ECO:0007669"/>
    <property type="project" value="TreeGrafter"/>
</dbReference>
<dbReference type="EMBL" id="JTDY01002375">
    <property type="protein sequence ID" value="KOB71549.1"/>
    <property type="molecule type" value="Genomic_DNA"/>
</dbReference>
<dbReference type="SMART" id="SM00033">
    <property type="entry name" value="CH"/>
    <property type="match status" value="1"/>
</dbReference>
<gene>
    <name evidence="3" type="ORF">OBRU01_13591</name>
</gene>
<dbReference type="Gene3D" id="1.10.418.10">
    <property type="entry name" value="Calponin-like domain"/>
    <property type="match status" value="1"/>
</dbReference>
<dbReference type="FunFam" id="1.10.418.10:FF:000013">
    <property type="entry name" value="IQ motif containing GTPase activating protein 1"/>
    <property type="match status" value="1"/>
</dbReference>
<dbReference type="SUPFAM" id="SSF52540">
    <property type="entry name" value="P-loop containing nucleoside triphosphate hydrolases"/>
    <property type="match status" value="1"/>
</dbReference>
<evidence type="ECO:0000259" key="1">
    <source>
        <dbReference type="PROSITE" id="PS50018"/>
    </source>
</evidence>
<dbReference type="GO" id="GO:0051015">
    <property type="term" value="F:actin filament binding"/>
    <property type="evidence" value="ECO:0007669"/>
    <property type="project" value="TreeGrafter"/>
</dbReference>
<feature type="domain" description="Ras-GAP" evidence="1">
    <location>
        <begin position="956"/>
        <end position="1117"/>
    </location>
</feature>
<feature type="non-terminal residue" evidence="3">
    <location>
        <position position="1117"/>
    </location>
</feature>
<dbReference type="SUPFAM" id="SSF47576">
    <property type="entry name" value="Calponin-homology domain, CH-domain"/>
    <property type="match status" value="1"/>
</dbReference>
<protein>
    <submittedName>
        <fullName evidence="3">Putative IQ motif containing GTPase activating protein 1</fullName>
    </submittedName>
</protein>
<dbReference type="InterPro" id="IPR036872">
    <property type="entry name" value="CH_dom_sf"/>
</dbReference>
<dbReference type="Proteomes" id="UP000037510">
    <property type="component" value="Unassembled WGS sequence"/>
</dbReference>
<dbReference type="GO" id="GO:0005938">
    <property type="term" value="C:cell cortex"/>
    <property type="evidence" value="ECO:0007669"/>
    <property type="project" value="TreeGrafter"/>
</dbReference>
<feature type="domain" description="Calponin-homology (CH)" evidence="2">
    <location>
        <begin position="41"/>
        <end position="153"/>
    </location>
</feature>
<dbReference type="GO" id="GO:1903479">
    <property type="term" value="P:mitotic actomyosin contractile ring assembly actin filament organization"/>
    <property type="evidence" value="ECO:0007669"/>
    <property type="project" value="TreeGrafter"/>
</dbReference>
<sequence length="1117" mass="128927">MGNDDSEETRIGRIDDCDSDIRKTGQEMDVIRQRTIAYEYLCRLEEAKTWMEACLKEKLPQATEFEENLRNGVYLAKLGNFIAPDMLPLNKIYDIDQKRYTIMGLQFKHTDNINKFLQILKKTELPIPETTDIYDKKNMPRVIYCIHALSSHLFKLGKAPLIHDIFGKAVFTDEELDLVSKDLQNCTHPLPMFQKIGGILSKSNVDNGDKLHKAMVELNKLLDTDKPITSALLNPQLKLKYVQNRLIVEYKKVLQSAKHEKLQAAHNHSLNDSYIPDEYDELLTLVEIQGHITAVNYKYLWKNLCKATHKGDINNLHKIFNEGWVKLKDYNSMNLDFYCDVVKEITECNKDIDLETVTNWHKIFQNIINEGNRKSHEHSDHKIAIANVNKALDGGSPDDLYVALNNPHLELNIKIERFALPLLYEEMKLEKCELEKNLNESEIAASLSYLTAIAAISLAVERGDDAVVWNSLNSQQIHLEGLRPHCRRRYLSALATALQVKARQCACPLLTFEDIRDTIDMVNVKDDDNEELVLVINGINKAVSDENVESLMALLKNSSLKLSTPLHKEENHLYLRMLKKALVQKESQNLWYDDIIQTIGDVNEESSKVKELTEAIVQLNLAVMNNSTDEFWNALSSPILTSSDVIESSCKDMYFQMFSKAMKKRGHHNCPWIVCHTDAGNTVYIDVESYTYSWTTPKDFVPYARYLTRKDINSIIDKTNKHHVNKYKETVLEKSIVIIQAYCRGYLLRDRLIRRLKYFKENEEYVVKIQAWWRREHNIIKIQALWRGRRAREAFTSLFHSPNPPLKVIKKFVPMLDFSTEDYDREIELQSLKSEVVQSIRKNQELSKQIDDMDLKIGLLVQNRIALQEVAAHGLKLNNLVKHNSMTKLVFQNHADGKSLMTITTAVKGLKSLTKESKHLLDSYQHLFYELQTNPTYLSKLLFCIPQNKTNFFLQNVVLSLYNFGAYARDEYLLLKLFRFTLEEEISCKVVKPFDIIASTPLVLKMAVSLSRQLSGLNSLQTIIGPLVEMMLRDKDLNIETGPVEIYKAWRNDTEMKSGQISNLPYNVTQEEALTYPEVKSRLETALTQLKSIVFMFLDKITNAIEILPFCITYMAR</sequence>
<dbReference type="Gene3D" id="1.10.506.10">
    <property type="entry name" value="GTPase Activation - p120gap, domain 1"/>
    <property type="match status" value="1"/>
</dbReference>
<dbReference type="InterPro" id="IPR008936">
    <property type="entry name" value="Rho_GTPase_activation_prot"/>
</dbReference>